<feature type="transmembrane region" description="Helical" evidence="9">
    <location>
        <begin position="169"/>
        <end position="193"/>
    </location>
</feature>
<keyword evidence="2" id="KW-0813">Transport</keyword>
<dbReference type="RefSeq" id="WP_369690409.1">
    <property type="nucleotide sequence ID" value="NZ_LVWG01000026.1"/>
</dbReference>
<dbReference type="SMART" id="SM00382">
    <property type="entry name" value="AAA"/>
    <property type="match status" value="1"/>
</dbReference>
<evidence type="ECO:0000259" key="11">
    <source>
        <dbReference type="PROSITE" id="PS50929"/>
    </source>
</evidence>
<feature type="transmembrane region" description="Helical" evidence="9">
    <location>
        <begin position="142"/>
        <end position="163"/>
    </location>
</feature>
<proteinExistence type="predicted"/>
<dbReference type="Gene3D" id="1.20.1560.10">
    <property type="entry name" value="ABC transporter type 1, transmembrane domain"/>
    <property type="match status" value="1"/>
</dbReference>
<keyword evidence="5" id="KW-0547">Nucleotide-binding</keyword>
<keyword evidence="3" id="KW-1003">Cell membrane</keyword>
<keyword evidence="4 9" id="KW-0812">Transmembrane</keyword>
<dbReference type="GO" id="GO:0140359">
    <property type="term" value="F:ABC-type transporter activity"/>
    <property type="evidence" value="ECO:0007669"/>
    <property type="project" value="InterPro"/>
</dbReference>
<evidence type="ECO:0000256" key="2">
    <source>
        <dbReference type="ARBA" id="ARBA00022448"/>
    </source>
</evidence>
<feature type="domain" description="ABC transmembrane type-1" evidence="11">
    <location>
        <begin position="16"/>
        <end position="318"/>
    </location>
</feature>
<evidence type="ECO:0000313" key="12">
    <source>
        <dbReference type="EMBL" id="KZK74430.1"/>
    </source>
</evidence>
<dbReference type="PROSITE" id="PS50893">
    <property type="entry name" value="ABC_TRANSPORTER_2"/>
    <property type="match status" value="1"/>
</dbReference>
<dbReference type="InterPro" id="IPR017871">
    <property type="entry name" value="ABC_transporter-like_CS"/>
</dbReference>
<evidence type="ECO:0000256" key="7">
    <source>
        <dbReference type="ARBA" id="ARBA00022989"/>
    </source>
</evidence>
<dbReference type="InterPro" id="IPR003593">
    <property type="entry name" value="AAA+_ATPase"/>
</dbReference>
<reference evidence="12 13" key="1">
    <citation type="submission" date="2016-03" db="EMBL/GenBank/DDBJ databases">
        <title>Speciation and ecological success in dimly lit waters: horizontal gene transfer in a green sulfur bacteria bloom unveiled by metagenomic assembly.</title>
        <authorList>
            <person name="Llorens-Mares T."/>
            <person name="Liu Z."/>
            <person name="Allen L.Z."/>
            <person name="Rusch D.B."/>
            <person name="Craig M.T."/>
            <person name="Dupont C.L."/>
            <person name="Bryant D.A."/>
            <person name="Casamayor E.O."/>
        </authorList>
    </citation>
    <scope>NUCLEOTIDE SEQUENCE [LARGE SCALE GENOMIC DNA]</scope>
    <source>
        <strain evidence="12">CIII</strain>
    </source>
</reference>
<gene>
    <name evidence="12" type="ORF">A3K90_08690</name>
</gene>
<evidence type="ECO:0000256" key="9">
    <source>
        <dbReference type="SAM" id="Phobius"/>
    </source>
</evidence>
<dbReference type="Gene3D" id="3.40.50.300">
    <property type="entry name" value="P-loop containing nucleotide triphosphate hydrolases"/>
    <property type="match status" value="1"/>
</dbReference>
<evidence type="ECO:0000256" key="6">
    <source>
        <dbReference type="ARBA" id="ARBA00022840"/>
    </source>
</evidence>
<keyword evidence="7 9" id="KW-1133">Transmembrane helix</keyword>
<dbReference type="Pfam" id="PF00664">
    <property type="entry name" value="ABC_membrane"/>
    <property type="match status" value="1"/>
</dbReference>
<accession>A0A165LTZ6</accession>
<feature type="domain" description="ABC transporter" evidence="10">
    <location>
        <begin position="352"/>
        <end position="581"/>
    </location>
</feature>
<dbReference type="Pfam" id="PF00005">
    <property type="entry name" value="ABC_tran"/>
    <property type="match status" value="1"/>
</dbReference>
<evidence type="ECO:0000313" key="13">
    <source>
        <dbReference type="Proteomes" id="UP000076481"/>
    </source>
</evidence>
<keyword evidence="6 12" id="KW-0067">ATP-binding</keyword>
<organism evidence="12 13">
    <name type="scientific">Pelodictyon luteolum</name>
    <dbReference type="NCBI Taxonomy" id="1100"/>
    <lineage>
        <taxon>Bacteria</taxon>
        <taxon>Pseudomonadati</taxon>
        <taxon>Chlorobiota</taxon>
        <taxon>Chlorobiia</taxon>
        <taxon>Chlorobiales</taxon>
        <taxon>Chlorobiaceae</taxon>
        <taxon>Chlorobium/Pelodictyon group</taxon>
        <taxon>Pelodictyon</taxon>
    </lineage>
</organism>
<sequence length="581" mass="63615">MRLWHHFEPRRKRQFVLLLVLTIFTSFAEIFSLGAVLPFLAVLTDPERLFTNPRIHLLITAFGITTPKGLILPFTLAFGVAALVSGGMRLLQIWANVRVSFATGADLSISLFRRTLYQPYSVHVSRNSSEIINAVSSKAVKVIFDGIIPAIGMITSVIMLFALMATLIVIAPIISLLAFGGVGLIYAIIVFFARGRLKSNSRLIARESSNVVKLLQEGLGGIRDLLIDGNQAVYCDYYGKSVRPLLRAQGNNQFTGISPRFGIEATGMIIVAALAYWLTGQPDGFARALPILGAMAIGAQRILPVLQQLFREWSFLQGSAASFKDVLELLDQPLPASLGTGDERALPFRREIMMRNLSFRYALESPLVLHNITLGIPKGARMGIIGATGSGKSTLLDILMGLLFPTEGVLEVDGVIVNEQNQRSWQRRIAHVPQAVFLADSSIAENIAFGVPKVMINHERVTSAAQQAQIADLIESWPNKYDTFVGERGIRLSGGQRQRIGIARALYKRADVVIFDEATSALDSETESAVMKSIEELSKDLTILIIAHRLTTLKGCDTVVELKNGAIIANGSYENMVANRN</sequence>
<dbReference type="GO" id="GO:0016887">
    <property type="term" value="F:ATP hydrolysis activity"/>
    <property type="evidence" value="ECO:0007669"/>
    <property type="project" value="InterPro"/>
</dbReference>
<name>A0A165LTZ6_PELLU</name>
<dbReference type="SUPFAM" id="SSF90123">
    <property type="entry name" value="ABC transporter transmembrane region"/>
    <property type="match status" value="1"/>
</dbReference>
<dbReference type="InterPro" id="IPR027417">
    <property type="entry name" value="P-loop_NTPase"/>
</dbReference>
<dbReference type="InterPro" id="IPR039421">
    <property type="entry name" value="Type_1_exporter"/>
</dbReference>
<dbReference type="GO" id="GO:0005886">
    <property type="term" value="C:plasma membrane"/>
    <property type="evidence" value="ECO:0007669"/>
    <property type="project" value="UniProtKB-SubCell"/>
</dbReference>
<dbReference type="AlphaFoldDB" id="A0A165LTZ6"/>
<dbReference type="SUPFAM" id="SSF52540">
    <property type="entry name" value="P-loop containing nucleoside triphosphate hydrolases"/>
    <property type="match status" value="1"/>
</dbReference>
<protein>
    <submittedName>
        <fullName evidence="12">ABC transporter ATP-binding protein</fullName>
    </submittedName>
</protein>
<dbReference type="GO" id="GO:0034040">
    <property type="term" value="F:ATPase-coupled lipid transmembrane transporter activity"/>
    <property type="evidence" value="ECO:0007669"/>
    <property type="project" value="TreeGrafter"/>
</dbReference>
<evidence type="ECO:0000256" key="8">
    <source>
        <dbReference type="ARBA" id="ARBA00023136"/>
    </source>
</evidence>
<dbReference type="PANTHER" id="PTHR24221:SF654">
    <property type="entry name" value="ATP-BINDING CASSETTE SUB-FAMILY B MEMBER 6"/>
    <property type="match status" value="1"/>
</dbReference>
<evidence type="ECO:0000259" key="10">
    <source>
        <dbReference type="PROSITE" id="PS50893"/>
    </source>
</evidence>
<feature type="transmembrane region" description="Helical" evidence="9">
    <location>
        <begin position="261"/>
        <end position="279"/>
    </location>
</feature>
<evidence type="ECO:0000256" key="4">
    <source>
        <dbReference type="ARBA" id="ARBA00022692"/>
    </source>
</evidence>
<evidence type="ECO:0000256" key="5">
    <source>
        <dbReference type="ARBA" id="ARBA00022741"/>
    </source>
</evidence>
<comment type="caution">
    <text evidence="12">The sequence shown here is derived from an EMBL/GenBank/DDBJ whole genome shotgun (WGS) entry which is preliminary data.</text>
</comment>
<dbReference type="Proteomes" id="UP000076481">
    <property type="component" value="Unassembled WGS sequence"/>
</dbReference>
<dbReference type="InterPro" id="IPR036640">
    <property type="entry name" value="ABC1_TM_sf"/>
</dbReference>
<comment type="subcellular location">
    <subcellularLocation>
        <location evidence="1">Cell membrane</location>
        <topology evidence="1">Multi-pass membrane protein</topology>
    </subcellularLocation>
</comment>
<dbReference type="InterPro" id="IPR011527">
    <property type="entry name" value="ABC1_TM_dom"/>
</dbReference>
<evidence type="ECO:0000256" key="1">
    <source>
        <dbReference type="ARBA" id="ARBA00004651"/>
    </source>
</evidence>
<dbReference type="PANTHER" id="PTHR24221">
    <property type="entry name" value="ATP-BINDING CASSETTE SUB-FAMILY B"/>
    <property type="match status" value="1"/>
</dbReference>
<feature type="transmembrane region" description="Helical" evidence="9">
    <location>
        <begin position="55"/>
        <end position="84"/>
    </location>
</feature>
<dbReference type="PROSITE" id="PS50929">
    <property type="entry name" value="ABC_TM1F"/>
    <property type="match status" value="1"/>
</dbReference>
<keyword evidence="8 9" id="KW-0472">Membrane</keyword>
<dbReference type="InterPro" id="IPR003439">
    <property type="entry name" value="ABC_transporter-like_ATP-bd"/>
</dbReference>
<dbReference type="EMBL" id="LVWG01000026">
    <property type="protein sequence ID" value="KZK74430.1"/>
    <property type="molecule type" value="Genomic_DNA"/>
</dbReference>
<feature type="transmembrane region" description="Helical" evidence="9">
    <location>
        <begin position="15"/>
        <end position="43"/>
    </location>
</feature>
<dbReference type="GO" id="GO:0005524">
    <property type="term" value="F:ATP binding"/>
    <property type="evidence" value="ECO:0007669"/>
    <property type="project" value="UniProtKB-KW"/>
</dbReference>
<evidence type="ECO:0000256" key="3">
    <source>
        <dbReference type="ARBA" id="ARBA00022475"/>
    </source>
</evidence>
<dbReference type="PROSITE" id="PS00211">
    <property type="entry name" value="ABC_TRANSPORTER_1"/>
    <property type="match status" value="1"/>
</dbReference>
<dbReference type="FunFam" id="3.40.50.300:FF:000299">
    <property type="entry name" value="ABC transporter ATP-binding protein/permease"/>
    <property type="match status" value="1"/>
</dbReference>